<dbReference type="Proteomes" id="UP001189429">
    <property type="component" value="Unassembled WGS sequence"/>
</dbReference>
<gene>
    <name evidence="2" type="ORF">PCOR1329_LOCUS6072</name>
</gene>
<feature type="region of interest" description="Disordered" evidence="1">
    <location>
        <begin position="82"/>
        <end position="146"/>
    </location>
</feature>
<feature type="compositionally biased region" description="Low complexity" evidence="1">
    <location>
        <begin position="86"/>
        <end position="104"/>
    </location>
</feature>
<evidence type="ECO:0000313" key="2">
    <source>
        <dbReference type="EMBL" id="CAK0796789.1"/>
    </source>
</evidence>
<protein>
    <submittedName>
        <fullName evidence="2">Uncharacterized protein</fullName>
    </submittedName>
</protein>
<feature type="region of interest" description="Disordered" evidence="1">
    <location>
        <begin position="9"/>
        <end position="47"/>
    </location>
</feature>
<feature type="region of interest" description="Disordered" evidence="1">
    <location>
        <begin position="163"/>
        <end position="187"/>
    </location>
</feature>
<proteinExistence type="predicted"/>
<dbReference type="EMBL" id="CAUYUJ010001625">
    <property type="protein sequence ID" value="CAK0796789.1"/>
    <property type="molecule type" value="Genomic_DNA"/>
</dbReference>
<name>A0ABN9PUG8_9DINO</name>
<comment type="caution">
    <text evidence="2">The sequence shown here is derived from an EMBL/GenBank/DDBJ whole genome shotgun (WGS) entry which is preliminary data.</text>
</comment>
<reference evidence="2" key="1">
    <citation type="submission" date="2023-10" db="EMBL/GenBank/DDBJ databases">
        <authorList>
            <person name="Chen Y."/>
            <person name="Shah S."/>
            <person name="Dougan E. K."/>
            <person name="Thang M."/>
            <person name="Chan C."/>
        </authorList>
    </citation>
    <scope>NUCLEOTIDE SEQUENCE [LARGE SCALE GENOMIC DNA]</scope>
</reference>
<evidence type="ECO:0000256" key="1">
    <source>
        <dbReference type="SAM" id="MobiDB-lite"/>
    </source>
</evidence>
<organism evidence="2 3">
    <name type="scientific">Prorocentrum cordatum</name>
    <dbReference type="NCBI Taxonomy" id="2364126"/>
    <lineage>
        <taxon>Eukaryota</taxon>
        <taxon>Sar</taxon>
        <taxon>Alveolata</taxon>
        <taxon>Dinophyceae</taxon>
        <taxon>Prorocentrales</taxon>
        <taxon>Prorocentraceae</taxon>
        <taxon>Prorocentrum</taxon>
    </lineage>
</organism>
<evidence type="ECO:0000313" key="3">
    <source>
        <dbReference type="Proteomes" id="UP001189429"/>
    </source>
</evidence>
<feature type="compositionally biased region" description="Low complexity" evidence="1">
    <location>
        <begin position="10"/>
        <end position="32"/>
    </location>
</feature>
<feature type="compositionally biased region" description="Basic and acidic residues" evidence="1">
    <location>
        <begin position="105"/>
        <end position="120"/>
    </location>
</feature>
<accession>A0ABN9PUG8</accession>
<sequence>MKSLLKCLRPSVPGSVPVPSASGPQSSGEEGPAAGGHPGCASGEEQSLEFVPGRGIAYAREGVGEDDLQVAEDLQLREAPHSLRTGGRAAAARPGQPGCAVARPEAGREPHRRERGREAIAESLGRAAASRPAAPAAGAPAAAAGGGPEGAPWTCTFCETRNSGAGSASGSPPPGSGREAGGGRPRGRCRGGCASTAHCAASSALVKSRGVFAVAMCHAAAGGEPVASVAMWRAAPR</sequence>
<keyword evidence="3" id="KW-1185">Reference proteome</keyword>
<feature type="compositionally biased region" description="Low complexity" evidence="1">
    <location>
        <begin position="125"/>
        <end position="143"/>
    </location>
</feature>